<feature type="region of interest" description="Disordered" evidence="5">
    <location>
        <begin position="356"/>
        <end position="463"/>
    </location>
</feature>
<dbReference type="GO" id="GO:0071944">
    <property type="term" value="C:cell periphery"/>
    <property type="evidence" value="ECO:0007669"/>
    <property type="project" value="UniProtKB-ARBA"/>
</dbReference>
<organism evidence="8 9">
    <name type="scientific">Verticillium dahliae (strain VdLs.17 / ATCC MYA-4575 / FGSC 10137)</name>
    <name type="common">Verticillium wilt</name>
    <dbReference type="NCBI Taxonomy" id="498257"/>
    <lineage>
        <taxon>Eukaryota</taxon>
        <taxon>Fungi</taxon>
        <taxon>Dikarya</taxon>
        <taxon>Ascomycota</taxon>
        <taxon>Pezizomycotina</taxon>
        <taxon>Sordariomycetes</taxon>
        <taxon>Hypocreomycetidae</taxon>
        <taxon>Glomerellales</taxon>
        <taxon>Plectosphaerellaceae</taxon>
        <taxon>Verticillium</taxon>
    </lineage>
</organism>
<evidence type="ECO:0000256" key="1">
    <source>
        <dbReference type="ARBA" id="ARBA00004167"/>
    </source>
</evidence>
<dbReference type="KEGG" id="vda:VDAG_08573"/>
<evidence type="ECO:0000313" key="8">
    <source>
        <dbReference type="EMBL" id="EGY18239.1"/>
    </source>
</evidence>
<feature type="transmembrane region" description="Helical" evidence="6">
    <location>
        <begin position="233"/>
        <end position="255"/>
    </location>
</feature>
<evidence type="ECO:0000256" key="4">
    <source>
        <dbReference type="ARBA" id="ARBA00023136"/>
    </source>
</evidence>
<dbReference type="EMBL" id="DS572715">
    <property type="protein sequence ID" value="EGY18239.1"/>
    <property type="molecule type" value="Genomic_DNA"/>
</dbReference>
<dbReference type="RefSeq" id="XP_009651177.1">
    <property type="nucleotide sequence ID" value="XM_009652882.1"/>
</dbReference>
<dbReference type="OMA" id="LMPRFFI"/>
<reference evidence="8 9" key="1">
    <citation type="submission" date="2008-03" db="EMBL/GenBank/DDBJ databases">
        <title>The Genome Sequence of Verticillium dahliae VdLs.17.</title>
        <authorList>
            <consortium name="The Broad Institute Genome Sequencing Platform"/>
            <person name="Ma L.-J.J."/>
            <person name="Klosterman S.J."/>
            <person name="Subbarao K."/>
            <person name="Dobinson K."/>
            <person name="Veronese P."/>
            <person name="Kang S."/>
            <person name="Gold S.E."/>
            <person name="Young S."/>
            <person name="Jaffe D."/>
            <person name="Gnerre S."/>
            <person name="Berlin A."/>
            <person name="Heiman D."/>
            <person name="Hepburn T."/>
            <person name="Sykes S."/>
            <person name="Alvarado L."/>
            <person name="Kodira C.D."/>
            <person name="Lander E."/>
            <person name="Galagan J."/>
            <person name="Nusbaum C."/>
            <person name="Birren B."/>
        </authorList>
    </citation>
    <scope>NUCLEOTIDE SEQUENCE [LARGE SCALE GENOMIC DNA]</scope>
    <source>
        <strain evidence="9">VdLs.17 / ATCC MYA-4575 / FGSC 10137</strain>
    </source>
</reference>
<evidence type="ECO:0000313" key="9">
    <source>
        <dbReference type="Proteomes" id="UP000001611"/>
    </source>
</evidence>
<keyword evidence="3 6" id="KW-1133">Transmembrane helix</keyword>
<keyword evidence="2 6" id="KW-0812">Transmembrane</keyword>
<accession>G2XEI8</accession>
<evidence type="ECO:0000256" key="2">
    <source>
        <dbReference type="ARBA" id="ARBA00022692"/>
    </source>
</evidence>
<dbReference type="PANTHER" id="PTHR15549">
    <property type="entry name" value="PAIRED IMMUNOGLOBULIN-LIKE TYPE 2 RECEPTOR"/>
    <property type="match status" value="1"/>
</dbReference>
<dbReference type="AlphaFoldDB" id="G2XEI8"/>
<proteinExistence type="predicted"/>
<comment type="subcellular location">
    <subcellularLocation>
        <location evidence="1">Membrane</location>
        <topology evidence="1">Single-pass membrane protein</topology>
    </subcellularLocation>
</comment>
<name>G2XEI8_VERDV</name>
<protein>
    <recommendedName>
        <fullName evidence="10">Mid2 domain-containing protein</fullName>
    </recommendedName>
</protein>
<dbReference type="Proteomes" id="UP000001611">
    <property type="component" value="Chromosome 2"/>
</dbReference>
<dbReference type="GO" id="GO:0016020">
    <property type="term" value="C:membrane"/>
    <property type="evidence" value="ECO:0007669"/>
    <property type="project" value="UniProtKB-SubCell"/>
</dbReference>
<sequence>MKTFRLALFATTLLSNRFALGEAQQFGAIELSQQTIVPRFFVDAPQLVQRDGPPCPPDRHRCIDVGQDNLCCANDHYCYINPEGKGKCCAIGSNCDSACDATAYQCPTTITRQGTTSTSSACCGRSCPTTSFFRCEDEFGGECCPHGHTCASSGICRSTRTPTPSALVTAMDAGCTAATQRACPDEGGCCDEWMHCTRVSGDPFAPRHPDTGYTFTPDSGDGGSGGLSTGAKAGIGIGIAVGISALFGVFAWVCIIRRRRRQRSLPPSEGQQQQQTSRTAQSPGQTVSEVTDLSRPTRGRGLTQDYFGPAAVEGPYTENAASTTTSPGRGVPVQANSPNDIAAPVEIDSRITRGMERTGETQPAAAAASGPETTEGRFELGVGDEVLPQRNGWQSRVLTPGSMTSVSGLEYRTPAKRGRKTPSETNDDDDDSEPPPSSLKKSKMKDKETGPPAALATIFEKSK</sequence>
<feature type="compositionally biased region" description="Polar residues" evidence="5">
    <location>
        <begin position="391"/>
        <end position="407"/>
    </location>
</feature>
<dbReference type="InParanoid" id="G2XEI8"/>
<keyword evidence="4 6" id="KW-0472">Membrane</keyword>
<feature type="region of interest" description="Disordered" evidence="5">
    <location>
        <begin position="262"/>
        <end position="339"/>
    </location>
</feature>
<evidence type="ECO:0000256" key="6">
    <source>
        <dbReference type="SAM" id="Phobius"/>
    </source>
</evidence>
<keyword evidence="7" id="KW-0732">Signal</keyword>
<dbReference type="GeneID" id="20710036"/>
<evidence type="ECO:0008006" key="10">
    <source>
        <dbReference type="Google" id="ProtNLM"/>
    </source>
</evidence>
<feature type="signal peptide" evidence="7">
    <location>
        <begin position="1"/>
        <end position="23"/>
    </location>
</feature>
<feature type="compositionally biased region" description="Polar residues" evidence="5">
    <location>
        <begin position="276"/>
        <end position="291"/>
    </location>
</feature>
<dbReference type="OrthoDB" id="4499262at2759"/>
<gene>
    <name evidence="8" type="ORF">VDAG_08573</name>
</gene>
<keyword evidence="9" id="KW-1185">Reference proteome</keyword>
<dbReference type="HOGENOM" id="CLU_029957_0_0_1"/>
<evidence type="ECO:0000256" key="5">
    <source>
        <dbReference type="SAM" id="MobiDB-lite"/>
    </source>
</evidence>
<evidence type="ECO:0000256" key="3">
    <source>
        <dbReference type="ARBA" id="ARBA00022989"/>
    </source>
</evidence>
<dbReference type="eggNOG" id="ENOG502RJED">
    <property type="taxonomic scope" value="Eukaryota"/>
</dbReference>
<evidence type="ECO:0000256" key="7">
    <source>
        <dbReference type="SAM" id="SignalP"/>
    </source>
</evidence>
<feature type="chain" id="PRO_5003439934" description="Mid2 domain-containing protein" evidence="7">
    <location>
        <begin position="24"/>
        <end position="463"/>
    </location>
</feature>
<dbReference type="InterPro" id="IPR051694">
    <property type="entry name" value="Immunoregulatory_rcpt-like"/>
</dbReference>